<dbReference type="Gene3D" id="3.40.1350.10">
    <property type="match status" value="1"/>
</dbReference>
<dbReference type="RefSeq" id="WP_382388662.1">
    <property type="nucleotide sequence ID" value="NZ_JBHLWI010000044.1"/>
</dbReference>
<name>A0ABV6FY05_9BACT</name>
<dbReference type="Pfam" id="PF04471">
    <property type="entry name" value="Mrr_cat"/>
    <property type="match status" value="1"/>
</dbReference>
<dbReference type="InterPro" id="IPR011856">
    <property type="entry name" value="tRNA_endonuc-like_dom_sf"/>
</dbReference>
<dbReference type="EMBL" id="JBHLWI010000044">
    <property type="protein sequence ID" value="MFC0264150.1"/>
    <property type="molecule type" value="Genomic_DNA"/>
</dbReference>
<dbReference type="InterPro" id="IPR011335">
    <property type="entry name" value="Restrct_endonuc-II-like"/>
</dbReference>
<proteinExistence type="predicted"/>
<dbReference type="InterPro" id="IPR052906">
    <property type="entry name" value="Type_IV_Methyl-Rstrct_Enzyme"/>
</dbReference>
<keyword evidence="2" id="KW-0378">Hydrolase</keyword>
<dbReference type="GO" id="GO:0004519">
    <property type="term" value="F:endonuclease activity"/>
    <property type="evidence" value="ECO:0007669"/>
    <property type="project" value="UniProtKB-KW"/>
</dbReference>
<accession>A0ABV6FY05</accession>
<feature type="domain" description="Restriction endonuclease type IV Mrr" evidence="1">
    <location>
        <begin position="12"/>
        <end position="124"/>
    </location>
</feature>
<dbReference type="Proteomes" id="UP001589797">
    <property type="component" value="Unassembled WGS sequence"/>
</dbReference>
<evidence type="ECO:0000313" key="3">
    <source>
        <dbReference type="Proteomes" id="UP001589797"/>
    </source>
</evidence>
<reference evidence="2 3" key="1">
    <citation type="submission" date="2024-09" db="EMBL/GenBank/DDBJ databases">
        <authorList>
            <person name="Sun Q."/>
            <person name="Mori K."/>
        </authorList>
    </citation>
    <scope>NUCLEOTIDE SEQUENCE [LARGE SCALE GENOMIC DNA]</scope>
    <source>
        <strain evidence="2 3">CCM 7650</strain>
    </source>
</reference>
<organism evidence="2 3">
    <name type="scientific">Fontibacter flavus</name>
    <dbReference type="NCBI Taxonomy" id="654838"/>
    <lineage>
        <taxon>Bacteria</taxon>
        <taxon>Pseudomonadati</taxon>
        <taxon>Bacteroidota</taxon>
        <taxon>Cytophagia</taxon>
        <taxon>Cytophagales</taxon>
        <taxon>Cyclobacteriaceae</taxon>
        <taxon>Fontibacter</taxon>
    </lineage>
</organism>
<dbReference type="PANTHER" id="PTHR30015">
    <property type="entry name" value="MRR RESTRICTION SYSTEM PROTEIN"/>
    <property type="match status" value="1"/>
</dbReference>
<keyword evidence="2" id="KW-0540">Nuclease</keyword>
<comment type="caution">
    <text evidence="2">The sequence shown here is derived from an EMBL/GenBank/DDBJ whole genome shotgun (WGS) entry which is preliminary data.</text>
</comment>
<dbReference type="InterPro" id="IPR007560">
    <property type="entry name" value="Restrct_endonuc_IV_Mrr"/>
</dbReference>
<keyword evidence="3" id="KW-1185">Reference proteome</keyword>
<sequence>MMPLPPENINANITPREFELLVKAYLQEIGSSINTFNVKHDVQLQREDGRYQIDVFVEFELLGSDFKVLIECKKHKDKVKRDVVQLLFDKIRATGAHKGMIFSTSGFQKGALLYARKHGIALIRIIEGKYTYFTKSRESRNFDPPTWVDLPKFVGEFITDEAICYLQNGHLEPLREFIMVNKE</sequence>
<evidence type="ECO:0000313" key="2">
    <source>
        <dbReference type="EMBL" id="MFC0264150.1"/>
    </source>
</evidence>
<gene>
    <name evidence="2" type="ORF">ACFFIP_15760</name>
</gene>
<dbReference type="PANTHER" id="PTHR30015:SF7">
    <property type="entry name" value="TYPE IV METHYL-DIRECTED RESTRICTION ENZYME ECOKMRR"/>
    <property type="match status" value="1"/>
</dbReference>
<evidence type="ECO:0000259" key="1">
    <source>
        <dbReference type="Pfam" id="PF04471"/>
    </source>
</evidence>
<keyword evidence="2" id="KW-0255">Endonuclease</keyword>
<protein>
    <submittedName>
        <fullName evidence="2">Restriction endonuclease</fullName>
    </submittedName>
</protein>
<dbReference type="SUPFAM" id="SSF52980">
    <property type="entry name" value="Restriction endonuclease-like"/>
    <property type="match status" value="1"/>
</dbReference>